<evidence type="ECO:0000313" key="1">
    <source>
        <dbReference type="EMBL" id="PWJ93583.1"/>
    </source>
</evidence>
<dbReference type="GeneID" id="61056607"/>
<name>A0A8E2WFP4_RHILI</name>
<accession>A0A8E2WFP4</accession>
<dbReference type="RefSeq" id="WP_170136645.1">
    <property type="nucleotide sequence ID" value="NZ_QGGH01000001.1"/>
</dbReference>
<sequence>MMPGPQACRECGCTQDRACVTDGVACHWVQPDLCSACADQPTADEVKKAALFFDILQDARNAGKGWWASSQYRQIELSIEQDRKIVVLRTALLAASNALRSYQYGNGATDLAKSIADSCDAALKAAMAP</sequence>
<comment type="caution">
    <text evidence="1">The sequence shown here is derived from an EMBL/GenBank/DDBJ whole genome shotgun (WGS) entry which is preliminary data.</text>
</comment>
<gene>
    <name evidence="1" type="ORF">C8D77_101262</name>
</gene>
<reference evidence="1 2" key="1">
    <citation type="submission" date="2018-05" db="EMBL/GenBank/DDBJ databases">
        <title>Genomic Encyclopedia of Type Strains, Phase IV (KMG-IV): sequencing the most valuable type-strain genomes for metagenomic binning, comparative biology and taxonomic classification.</title>
        <authorList>
            <person name="Goeker M."/>
        </authorList>
    </citation>
    <scope>NUCLEOTIDE SEQUENCE [LARGE SCALE GENOMIC DNA]</scope>
    <source>
        <strain evidence="1 2">DSM 2626</strain>
    </source>
</reference>
<proteinExistence type="predicted"/>
<organism evidence="1 2">
    <name type="scientific">Rhizobium loti</name>
    <name type="common">Mesorhizobium loti</name>
    <dbReference type="NCBI Taxonomy" id="381"/>
    <lineage>
        <taxon>Bacteria</taxon>
        <taxon>Pseudomonadati</taxon>
        <taxon>Pseudomonadota</taxon>
        <taxon>Alphaproteobacteria</taxon>
        <taxon>Hyphomicrobiales</taxon>
        <taxon>Phyllobacteriaceae</taxon>
        <taxon>Mesorhizobium</taxon>
    </lineage>
</organism>
<evidence type="ECO:0000313" key="2">
    <source>
        <dbReference type="Proteomes" id="UP000245631"/>
    </source>
</evidence>
<dbReference type="AlphaFoldDB" id="A0A8E2WFP4"/>
<protein>
    <submittedName>
        <fullName evidence="1">Uncharacterized protein</fullName>
    </submittedName>
</protein>
<dbReference type="EMBL" id="QGGH01000001">
    <property type="protein sequence ID" value="PWJ93583.1"/>
    <property type="molecule type" value="Genomic_DNA"/>
</dbReference>
<dbReference type="Proteomes" id="UP000245631">
    <property type="component" value="Unassembled WGS sequence"/>
</dbReference>